<comment type="caution">
    <text evidence="6">The sequence shown here is derived from an EMBL/GenBank/DDBJ whole genome shotgun (WGS) entry which is preliminary data.</text>
</comment>
<evidence type="ECO:0000313" key="6">
    <source>
        <dbReference type="EMBL" id="OHX68240.1"/>
    </source>
</evidence>
<evidence type="ECO:0000313" key="7">
    <source>
        <dbReference type="Proteomes" id="UP000179797"/>
    </source>
</evidence>
<organism evidence="6 7">
    <name type="scientific">Flammeovirga pacifica</name>
    <dbReference type="NCBI Taxonomy" id="915059"/>
    <lineage>
        <taxon>Bacteria</taxon>
        <taxon>Pseudomonadati</taxon>
        <taxon>Bacteroidota</taxon>
        <taxon>Cytophagia</taxon>
        <taxon>Cytophagales</taxon>
        <taxon>Flammeovirgaceae</taxon>
        <taxon>Flammeovirga</taxon>
    </lineage>
</organism>
<feature type="transmembrane region" description="Helical" evidence="5">
    <location>
        <begin position="72"/>
        <end position="92"/>
    </location>
</feature>
<dbReference type="EMBL" id="JRYR02000001">
    <property type="protein sequence ID" value="OHX68240.1"/>
    <property type="molecule type" value="Genomic_DNA"/>
</dbReference>
<evidence type="ECO:0008006" key="8">
    <source>
        <dbReference type="Google" id="ProtNLM"/>
    </source>
</evidence>
<dbReference type="OrthoDB" id="9799585at2"/>
<keyword evidence="7" id="KW-1185">Reference proteome</keyword>
<gene>
    <name evidence="6" type="ORF">NH26_18760</name>
</gene>
<dbReference type="Pfam" id="PF02674">
    <property type="entry name" value="Colicin_V"/>
    <property type="match status" value="1"/>
</dbReference>
<dbReference type="RefSeq" id="WP_044223502.1">
    <property type="nucleotide sequence ID" value="NZ_JRYR02000001.1"/>
</dbReference>
<feature type="transmembrane region" description="Helical" evidence="5">
    <location>
        <begin position="35"/>
        <end position="60"/>
    </location>
</feature>
<dbReference type="STRING" id="915059.NH26_18760"/>
<evidence type="ECO:0000256" key="5">
    <source>
        <dbReference type="SAM" id="Phobius"/>
    </source>
</evidence>
<dbReference type="GO" id="GO:0016020">
    <property type="term" value="C:membrane"/>
    <property type="evidence" value="ECO:0007669"/>
    <property type="project" value="UniProtKB-SubCell"/>
</dbReference>
<dbReference type="AlphaFoldDB" id="A0A1S1Z4N4"/>
<dbReference type="InterPro" id="IPR003825">
    <property type="entry name" value="Colicin-V_CvpA"/>
</dbReference>
<sequence>MQQDLGFLTSYIRVTDIFLLGTIVYGAYKGFRRGFLLEIISTVVFIIGASLIFFGVAGAFSSSKTYFEMPKSTVFFAYVVFFFGGTMGLNLLGKWLQNKIDYSVLDDLDNVAALLLGGFKYALSLSVILGLFNSAGLGLPSDVTEDSVVYPKLLDLNDWVLDAGGTIMPSMKRYSKEIHELFEENL</sequence>
<keyword evidence="4 5" id="KW-0472">Membrane</keyword>
<keyword evidence="3 5" id="KW-1133">Transmembrane helix</keyword>
<reference evidence="6 7" key="1">
    <citation type="journal article" date="2012" name="Int. J. Syst. Evol. Microbiol.">
        <title>Flammeovirga pacifica sp. nov., isolated from deep-sea sediment.</title>
        <authorList>
            <person name="Xu H."/>
            <person name="Fu Y."/>
            <person name="Yang N."/>
            <person name="Ding Z."/>
            <person name="Lai Q."/>
            <person name="Zeng R."/>
        </authorList>
    </citation>
    <scope>NUCLEOTIDE SEQUENCE [LARGE SCALE GENOMIC DNA]</scope>
    <source>
        <strain evidence="7">DSM 24597 / LMG 26175 / WPAGA1</strain>
    </source>
</reference>
<evidence type="ECO:0000256" key="2">
    <source>
        <dbReference type="ARBA" id="ARBA00022692"/>
    </source>
</evidence>
<dbReference type="Proteomes" id="UP000179797">
    <property type="component" value="Unassembled WGS sequence"/>
</dbReference>
<evidence type="ECO:0000256" key="3">
    <source>
        <dbReference type="ARBA" id="ARBA00022989"/>
    </source>
</evidence>
<keyword evidence="2 5" id="KW-0812">Transmembrane</keyword>
<proteinExistence type="predicted"/>
<feature type="transmembrane region" description="Helical" evidence="5">
    <location>
        <begin position="6"/>
        <end position="28"/>
    </location>
</feature>
<protein>
    <recommendedName>
        <fullName evidence="8">Colicin V production protein</fullName>
    </recommendedName>
</protein>
<feature type="transmembrane region" description="Helical" evidence="5">
    <location>
        <begin position="113"/>
        <end position="132"/>
    </location>
</feature>
<evidence type="ECO:0000256" key="1">
    <source>
        <dbReference type="ARBA" id="ARBA00004141"/>
    </source>
</evidence>
<dbReference type="GO" id="GO:0009403">
    <property type="term" value="P:toxin biosynthetic process"/>
    <property type="evidence" value="ECO:0007669"/>
    <property type="project" value="InterPro"/>
</dbReference>
<evidence type="ECO:0000256" key="4">
    <source>
        <dbReference type="ARBA" id="ARBA00023136"/>
    </source>
</evidence>
<name>A0A1S1Z4N4_FLAPC</name>
<accession>A0A1S1Z4N4</accession>
<comment type="subcellular location">
    <subcellularLocation>
        <location evidence="1">Membrane</location>
        <topology evidence="1">Multi-pass membrane protein</topology>
    </subcellularLocation>
</comment>